<comment type="caution">
    <text evidence="7">The sequence shown here is derived from an EMBL/GenBank/DDBJ whole genome shotgun (WGS) entry which is preliminary data.</text>
</comment>
<evidence type="ECO:0000256" key="4">
    <source>
        <dbReference type="ARBA" id="ARBA00022679"/>
    </source>
</evidence>
<dbReference type="InterPro" id="IPR004960">
    <property type="entry name" value="LipA_acyltrans"/>
</dbReference>
<dbReference type="PANTHER" id="PTHR30606">
    <property type="entry name" value="LIPID A BIOSYNTHESIS LAUROYL ACYLTRANSFERASE"/>
    <property type="match status" value="1"/>
</dbReference>
<dbReference type="PANTHER" id="PTHR30606:SF10">
    <property type="entry name" value="PHOSPHATIDYLINOSITOL MANNOSIDE ACYLTRANSFERASE"/>
    <property type="match status" value="1"/>
</dbReference>
<gene>
    <name evidence="7" type="ORF">ACFSE6_14970</name>
</gene>
<evidence type="ECO:0000256" key="1">
    <source>
        <dbReference type="ARBA" id="ARBA00004533"/>
    </source>
</evidence>
<accession>A0ABW4L9E7</accession>
<keyword evidence="3" id="KW-0997">Cell inner membrane</keyword>
<keyword evidence="8" id="KW-1185">Reference proteome</keyword>
<organism evidence="7 8">
    <name type="scientific">Georgenia deserti</name>
    <dbReference type="NCBI Taxonomy" id="2093781"/>
    <lineage>
        <taxon>Bacteria</taxon>
        <taxon>Bacillati</taxon>
        <taxon>Actinomycetota</taxon>
        <taxon>Actinomycetes</taxon>
        <taxon>Micrococcales</taxon>
        <taxon>Bogoriellaceae</taxon>
        <taxon>Georgenia</taxon>
    </lineage>
</organism>
<evidence type="ECO:0000313" key="8">
    <source>
        <dbReference type="Proteomes" id="UP001597277"/>
    </source>
</evidence>
<proteinExistence type="predicted"/>
<sequence length="319" mass="35372">MMVDLVRVFSLARRVVERIPDPVARGIFASVADGAWLLRYGGVTQLEANLSRVRPELDRAGLRRLSREGMRTYLRYYCEMFQLPGLTREQIAARVRLVGDRPVREALASGRSVVAALGHNGNWDLAGAFATRELAPVLTVAEVLEPEEIFRDFLDFRTDLGMTIIPLTKGGGVFRQLMRHARQGEASIIPLLADRDLTSTGVEVDLLGQRARVAAGPAALALGARIPLFPVMIRHELLTGARRRAAGSPWGIVIEFLPARHDGSAEGDVAALTQAWVDDVAERIRRHPTHWHMLQKVFLDDLDPDRLRPASASARRTET</sequence>
<dbReference type="NCBIfam" id="NF005919">
    <property type="entry name" value="PRK07920.1"/>
    <property type="match status" value="1"/>
</dbReference>
<dbReference type="CDD" id="cd07984">
    <property type="entry name" value="LPLAT_LABLAT-like"/>
    <property type="match status" value="1"/>
</dbReference>
<evidence type="ECO:0000256" key="3">
    <source>
        <dbReference type="ARBA" id="ARBA00022519"/>
    </source>
</evidence>
<comment type="subcellular location">
    <subcellularLocation>
        <location evidence="1">Cell inner membrane</location>
    </subcellularLocation>
</comment>
<keyword evidence="4" id="KW-0808">Transferase</keyword>
<dbReference type="GO" id="GO:0016746">
    <property type="term" value="F:acyltransferase activity"/>
    <property type="evidence" value="ECO:0007669"/>
    <property type="project" value="UniProtKB-KW"/>
</dbReference>
<keyword evidence="2" id="KW-1003">Cell membrane</keyword>
<protein>
    <submittedName>
        <fullName evidence="7">Phosphatidylinositol mannoside acyltransferase</fullName>
    </submittedName>
</protein>
<name>A0ABW4L9E7_9MICO</name>
<keyword evidence="6 7" id="KW-0012">Acyltransferase</keyword>
<keyword evidence="5" id="KW-0472">Membrane</keyword>
<evidence type="ECO:0000256" key="6">
    <source>
        <dbReference type="ARBA" id="ARBA00023315"/>
    </source>
</evidence>
<reference evidence="8" key="1">
    <citation type="journal article" date="2019" name="Int. J. Syst. Evol. Microbiol.">
        <title>The Global Catalogue of Microorganisms (GCM) 10K type strain sequencing project: providing services to taxonomists for standard genome sequencing and annotation.</title>
        <authorList>
            <consortium name="The Broad Institute Genomics Platform"/>
            <consortium name="The Broad Institute Genome Sequencing Center for Infectious Disease"/>
            <person name="Wu L."/>
            <person name="Ma J."/>
        </authorList>
    </citation>
    <scope>NUCLEOTIDE SEQUENCE [LARGE SCALE GENOMIC DNA]</scope>
    <source>
        <strain evidence="8">JCM 17130</strain>
    </source>
</reference>
<dbReference type="Proteomes" id="UP001597277">
    <property type="component" value="Unassembled WGS sequence"/>
</dbReference>
<evidence type="ECO:0000313" key="7">
    <source>
        <dbReference type="EMBL" id="MFD1719142.1"/>
    </source>
</evidence>
<dbReference type="Pfam" id="PF03279">
    <property type="entry name" value="Lip_A_acyltrans"/>
    <property type="match status" value="1"/>
</dbReference>
<evidence type="ECO:0000256" key="5">
    <source>
        <dbReference type="ARBA" id="ARBA00023136"/>
    </source>
</evidence>
<dbReference type="RefSeq" id="WP_388008824.1">
    <property type="nucleotide sequence ID" value="NZ_JBHUEE010000008.1"/>
</dbReference>
<dbReference type="EMBL" id="JBHUEE010000008">
    <property type="protein sequence ID" value="MFD1719142.1"/>
    <property type="molecule type" value="Genomic_DNA"/>
</dbReference>
<evidence type="ECO:0000256" key="2">
    <source>
        <dbReference type="ARBA" id="ARBA00022475"/>
    </source>
</evidence>